<feature type="region of interest" description="Disordered" evidence="1">
    <location>
        <begin position="1"/>
        <end position="25"/>
    </location>
</feature>
<evidence type="ECO:0000313" key="2">
    <source>
        <dbReference type="EMBL" id="KDR21851.1"/>
    </source>
</evidence>
<protein>
    <submittedName>
        <fullName evidence="2">Uncharacterized protein</fullName>
    </submittedName>
</protein>
<dbReference type="OrthoDB" id="10044938at2759"/>
<dbReference type="EMBL" id="KK852533">
    <property type="protein sequence ID" value="KDR21851.1"/>
    <property type="molecule type" value="Genomic_DNA"/>
</dbReference>
<dbReference type="STRING" id="136037.A0A067RD93"/>
<name>A0A067RD93_ZOONE</name>
<proteinExistence type="predicted"/>
<reference evidence="2 3" key="1">
    <citation type="journal article" date="2014" name="Nat. Commun.">
        <title>Molecular traces of alternative social organization in a termite genome.</title>
        <authorList>
            <person name="Terrapon N."/>
            <person name="Li C."/>
            <person name="Robertson H.M."/>
            <person name="Ji L."/>
            <person name="Meng X."/>
            <person name="Booth W."/>
            <person name="Chen Z."/>
            <person name="Childers C.P."/>
            <person name="Glastad K.M."/>
            <person name="Gokhale K."/>
            <person name="Gowin J."/>
            <person name="Gronenberg W."/>
            <person name="Hermansen R.A."/>
            <person name="Hu H."/>
            <person name="Hunt B.G."/>
            <person name="Huylmans A.K."/>
            <person name="Khalil S.M."/>
            <person name="Mitchell R.D."/>
            <person name="Munoz-Torres M.C."/>
            <person name="Mustard J.A."/>
            <person name="Pan H."/>
            <person name="Reese J.T."/>
            <person name="Scharf M.E."/>
            <person name="Sun F."/>
            <person name="Vogel H."/>
            <person name="Xiao J."/>
            <person name="Yang W."/>
            <person name="Yang Z."/>
            <person name="Yang Z."/>
            <person name="Zhou J."/>
            <person name="Zhu J."/>
            <person name="Brent C.S."/>
            <person name="Elsik C.G."/>
            <person name="Goodisman M.A."/>
            <person name="Liberles D.A."/>
            <person name="Roe R.M."/>
            <person name="Vargo E.L."/>
            <person name="Vilcinskas A."/>
            <person name="Wang J."/>
            <person name="Bornberg-Bauer E."/>
            <person name="Korb J."/>
            <person name="Zhang G."/>
            <person name="Liebig J."/>
        </authorList>
    </citation>
    <scope>NUCLEOTIDE SEQUENCE [LARGE SCALE GENOMIC DNA]</scope>
    <source>
        <tissue evidence="2">Whole organism</tissue>
    </source>
</reference>
<evidence type="ECO:0000256" key="1">
    <source>
        <dbReference type="SAM" id="MobiDB-lite"/>
    </source>
</evidence>
<gene>
    <name evidence="2" type="ORF">L798_03322</name>
</gene>
<accession>A0A067RD93</accession>
<dbReference type="AlphaFoldDB" id="A0A067RD93"/>
<keyword evidence="3" id="KW-1185">Reference proteome</keyword>
<evidence type="ECO:0000313" key="3">
    <source>
        <dbReference type="Proteomes" id="UP000027135"/>
    </source>
</evidence>
<dbReference type="InParanoid" id="A0A067RD93"/>
<sequence>MQLQLELGDAKDLPPVKSVTDPATKQQVDLQHRILNILNNTSGTSGPAVPNIPTAVPAPVAPVPAPVAPVTGGWGLGSQGSAAGAGPTPLLNDPTVQKALDSLIQGDLLRKISTSTPATTTASSLGTPPAQPLFGAFAGGAGRRF</sequence>
<organism evidence="2 3">
    <name type="scientific">Zootermopsis nevadensis</name>
    <name type="common">Dampwood termite</name>
    <dbReference type="NCBI Taxonomy" id="136037"/>
    <lineage>
        <taxon>Eukaryota</taxon>
        <taxon>Metazoa</taxon>
        <taxon>Ecdysozoa</taxon>
        <taxon>Arthropoda</taxon>
        <taxon>Hexapoda</taxon>
        <taxon>Insecta</taxon>
        <taxon>Pterygota</taxon>
        <taxon>Neoptera</taxon>
        <taxon>Polyneoptera</taxon>
        <taxon>Dictyoptera</taxon>
        <taxon>Blattodea</taxon>
        <taxon>Blattoidea</taxon>
        <taxon>Termitoidae</taxon>
        <taxon>Termopsidae</taxon>
        <taxon>Zootermopsis</taxon>
    </lineage>
</organism>
<dbReference type="Proteomes" id="UP000027135">
    <property type="component" value="Unassembled WGS sequence"/>
</dbReference>